<evidence type="ECO:0000256" key="1">
    <source>
        <dbReference type="ARBA" id="ARBA00009176"/>
    </source>
</evidence>
<dbReference type="Pfam" id="PF01156">
    <property type="entry name" value="IU_nuc_hydro"/>
    <property type="match status" value="1"/>
</dbReference>
<keyword evidence="3" id="KW-0326">Glycosidase</keyword>
<dbReference type="Proteomes" id="UP001565368">
    <property type="component" value="Unassembled WGS sequence"/>
</dbReference>
<proteinExistence type="inferred from homology"/>
<dbReference type="PANTHER" id="PTHR12304:SF4">
    <property type="entry name" value="URIDINE NUCLEOSIDASE"/>
    <property type="match status" value="1"/>
</dbReference>
<dbReference type="Gene3D" id="3.90.245.10">
    <property type="entry name" value="Ribonucleoside hydrolase-like"/>
    <property type="match status" value="1"/>
</dbReference>
<comment type="similarity">
    <text evidence="1">Belongs to the IUNH family.</text>
</comment>
<dbReference type="InterPro" id="IPR023186">
    <property type="entry name" value="IUNH"/>
</dbReference>
<dbReference type="PANTHER" id="PTHR12304">
    <property type="entry name" value="INOSINE-URIDINE PREFERRING NUCLEOSIDE HYDROLASE"/>
    <property type="match status" value="1"/>
</dbReference>
<dbReference type="GeneID" id="95989417"/>
<dbReference type="RefSeq" id="XP_069206612.1">
    <property type="nucleotide sequence ID" value="XM_069356771.1"/>
</dbReference>
<protein>
    <recommendedName>
        <fullName evidence="4">Inosine/uridine-preferring nucleoside hydrolase domain-containing protein</fullName>
    </recommendedName>
</protein>
<organism evidence="5 6">
    <name type="scientific">Vanrija albida</name>
    <dbReference type="NCBI Taxonomy" id="181172"/>
    <lineage>
        <taxon>Eukaryota</taxon>
        <taxon>Fungi</taxon>
        <taxon>Dikarya</taxon>
        <taxon>Basidiomycota</taxon>
        <taxon>Agaricomycotina</taxon>
        <taxon>Tremellomycetes</taxon>
        <taxon>Trichosporonales</taxon>
        <taxon>Trichosporonaceae</taxon>
        <taxon>Vanrija</taxon>
    </lineage>
</organism>
<dbReference type="InterPro" id="IPR036452">
    <property type="entry name" value="Ribo_hydro-like"/>
</dbReference>
<sequence>MAPTSPPPTPVIIDCDPGHDDVFAIWLAAGNPALDVRAVTTVAGNGTLEHTTLNARIALSVAGVHNVPVAAGASQPLSRAAKPAADIHGANALGGPATLPEPTGVPLDPRSAVDLMADTLLASESPVTLIPTGPLTNIAALLAARPDVVPAIREIIWMGGAVDRGNVTPYAEFNAWADPEAAEVVFKAARSEAAGGLGIKLTMVGLNVTHQALVTDEVIARVEAVDNATAAFGVQLLRFFCKTYAEVQGMPAAPLHDPVTVAIAIDRAVATVVRTHVDVETRGEFTAGATSVYLLDQAKGKDKNADVAMQLDVQRFWDLIVGSVERLA</sequence>
<name>A0ABR3PX27_9TREE</name>
<comment type="caution">
    <text evidence="5">The sequence shown here is derived from an EMBL/GenBank/DDBJ whole genome shotgun (WGS) entry which is preliminary data.</text>
</comment>
<dbReference type="EMBL" id="JBBXJM010000006">
    <property type="protein sequence ID" value="KAL1406668.1"/>
    <property type="molecule type" value="Genomic_DNA"/>
</dbReference>
<evidence type="ECO:0000256" key="3">
    <source>
        <dbReference type="ARBA" id="ARBA00023295"/>
    </source>
</evidence>
<evidence type="ECO:0000256" key="2">
    <source>
        <dbReference type="ARBA" id="ARBA00022801"/>
    </source>
</evidence>
<evidence type="ECO:0000259" key="4">
    <source>
        <dbReference type="Pfam" id="PF01156"/>
    </source>
</evidence>
<reference evidence="5 6" key="1">
    <citation type="submission" date="2023-08" db="EMBL/GenBank/DDBJ databases">
        <title>Annotated Genome Sequence of Vanrija albida AlHP1.</title>
        <authorList>
            <person name="Herzog R."/>
        </authorList>
    </citation>
    <scope>NUCLEOTIDE SEQUENCE [LARGE SCALE GENOMIC DNA]</scope>
    <source>
        <strain evidence="5 6">AlHP1</strain>
    </source>
</reference>
<keyword evidence="6" id="KW-1185">Reference proteome</keyword>
<evidence type="ECO:0000313" key="5">
    <source>
        <dbReference type="EMBL" id="KAL1406668.1"/>
    </source>
</evidence>
<dbReference type="CDD" id="cd02651">
    <property type="entry name" value="nuc_hydro_IU_UC_XIUA"/>
    <property type="match status" value="1"/>
</dbReference>
<dbReference type="InterPro" id="IPR001910">
    <property type="entry name" value="Inosine/uridine_hydrolase_dom"/>
</dbReference>
<evidence type="ECO:0000313" key="6">
    <source>
        <dbReference type="Proteomes" id="UP001565368"/>
    </source>
</evidence>
<keyword evidence="2" id="KW-0378">Hydrolase</keyword>
<feature type="domain" description="Inosine/uridine-preferring nucleoside hydrolase" evidence="4">
    <location>
        <begin position="11"/>
        <end position="318"/>
    </location>
</feature>
<accession>A0ABR3PX27</accession>
<gene>
    <name evidence="5" type="ORF">Q8F55_008374</name>
</gene>
<dbReference type="SUPFAM" id="SSF53590">
    <property type="entry name" value="Nucleoside hydrolase"/>
    <property type="match status" value="1"/>
</dbReference>